<evidence type="ECO:0000256" key="4">
    <source>
        <dbReference type="ARBA" id="ARBA00023136"/>
    </source>
</evidence>
<dbReference type="Proteomes" id="UP000694867">
    <property type="component" value="Unplaced"/>
</dbReference>
<evidence type="ECO:0000256" key="1">
    <source>
        <dbReference type="ARBA" id="ARBA00004141"/>
    </source>
</evidence>
<dbReference type="GO" id="GO:0005886">
    <property type="term" value="C:plasma membrane"/>
    <property type="evidence" value="ECO:0007669"/>
    <property type="project" value="TreeGrafter"/>
</dbReference>
<dbReference type="PANTHER" id="PTHR15937">
    <property type="entry name" value="TRANSMEMBRANE 7 SUPERFAMILY MEMBER 3"/>
    <property type="match status" value="1"/>
</dbReference>
<dbReference type="PANTHER" id="PTHR15937:SF3">
    <property type="entry name" value="TRANSMEMBRANE 7 SUPERFAMILY MEMBER 3"/>
    <property type="match status" value="1"/>
</dbReference>
<feature type="domain" description="TM7S3/TM198-like" evidence="7">
    <location>
        <begin position="287"/>
        <end position="482"/>
    </location>
</feature>
<dbReference type="GO" id="GO:0043069">
    <property type="term" value="P:negative regulation of programmed cell death"/>
    <property type="evidence" value="ECO:0007669"/>
    <property type="project" value="TreeGrafter"/>
</dbReference>
<dbReference type="Pfam" id="PF25992">
    <property type="entry name" value="Ig_TM7SF3_N"/>
    <property type="match status" value="1"/>
</dbReference>
<feature type="signal peptide" evidence="6">
    <location>
        <begin position="1"/>
        <end position="25"/>
    </location>
</feature>
<evidence type="ECO:0000256" key="2">
    <source>
        <dbReference type="ARBA" id="ARBA00022692"/>
    </source>
</evidence>
<feature type="transmembrane region" description="Helical" evidence="5">
    <location>
        <begin position="281"/>
        <end position="299"/>
    </location>
</feature>
<keyword evidence="8" id="KW-1185">Reference proteome</keyword>
<dbReference type="InterPro" id="IPR042502">
    <property type="entry name" value="TM7SF3"/>
</dbReference>
<keyword evidence="3 5" id="KW-1133">Transmembrane helix</keyword>
<accession>A0AAJ6QNE8</accession>
<proteinExistence type="predicted"/>
<protein>
    <submittedName>
        <fullName evidence="9">Transmembrane 7 superfamily member 3-like</fullName>
    </submittedName>
</protein>
<feature type="transmembrane region" description="Helical" evidence="5">
    <location>
        <begin position="359"/>
        <end position="378"/>
    </location>
</feature>
<evidence type="ECO:0000259" key="7">
    <source>
        <dbReference type="Pfam" id="PF13886"/>
    </source>
</evidence>
<reference evidence="9" key="1">
    <citation type="submission" date="2025-08" db="UniProtKB">
        <authorList>
            <consortium name="RefSeq"/>
        </authorList>
    </citation>
    <scope>IDENTIFICATION</scope>
</reference>
<comment type="subcellular location">
    <subcellularLocation>
        <location evidence="1">Membrane</location>
        <topology evidence="1">Multi-pass membrane protein</topology>
    </subcellularLocation>
</comment>
<dbReference type="GeneID" id="100897760"/>
<feature type="transmembrane region" description="Helical" evidence="5">
    <location>
        <begin position="330"/>
        <end position="352"/>
    </location>
</feature>
<dbReference type="InterPro" id="IPR025256">
    <property type="entry name" value="TM7S3/TM198-like_dom"/>
</dbReference>
<feature type="transmembrane region" description="Helical" evidence="5">
    <location>
        <begin position="459"/>
        <end position="480"/>
    </location>
</feature>
<keyword evidence="4 5" id="KW-0472">Membrane</keyword>
<keyword evidence="6" id="KW-0732">Signal</keyword>
<sequence>MAVGSRSALILVTVSFVLWVSGASAEVLFKISDSNRSPATAVVLRPREKQTVEAECPDEVSFVLFQAHTKYGANVTLSYDEYPRGNNSHSSRNAGLLRPCSDARVFLINEQTSRNLTVLLIAVGYSKVDPTPGGCNMEFPVRVAPYLRLNLYSPTEISIDFQHARAGSLATDKATCQESFSALRYEIYLYYMGHNEDYHKALQLMSDAHKIRKHATRVHATLDSPKTRNIFVAYPQNRAIYGVVVTQIYRSGYSTAAAYVPVATLGCGDYPFLAACRTSTGSVIALAVFTAMALCMALAGHRFLKTQIALAAFVLSLLVFEPLMDPVASVALAASVATLFLGIWFFFGIPVIAVIPSGFLLGLLITAIFFFTPVGNLFIFRSVFAYRTVTICTMLSITALLLPTTQLLSIVASAVVGSFSSLYAVDRVFLHSTFSKIVDVARARFEATTSIHTHNQVPFAVIDVILICIWLVLSLTGIVVQYKDTLETDREFPVAPVKLLKRYLKRRKRGRLICTCASRYDDTSFLMNDNDDELPSPGYSTFHGRNILI</sequence>
<evidence type="ECO:0000313" key="9">
    <source>
        <dbReference type="RefSeq" id="XP_003738364.1"/>
    </source>
</evidence>
<gene>
    <name evidence="9" type="primary">LOC100897760</name>
</gene>
<evidence type="ECO:0000256" key="3">
    <source>
        <dbReference type="ARBA" id="ARBA00022989"/>
    </source>
</evidence>
<dbReference type="AlphaFoldDB" id="A0AAJ6QNE8"/>
<organism evidence="8 9">
    <name type="scientific">Galendromus occidentalis</name>
    <name type="common">western predatory mite</name>
    <dbReference type="NCBI Taxonomy" id="34638"/>
    <lineage>
        <taxon>Eukaryota</taxon>
        <taxon>Metazoa</taxon>
        <taxon>Ecdysozoa</taxon>
        <taxon>Arthropoda</taxon>
        <taxon>Chelicerata</taxon>
        <taxon>Arachnida</taxon>
        <taxon>Acari</taxon>
        <taxon>Parasitiformes</taxon>
        <taxon>Mesostigmata</taxon>
        <taxon>Gamasina</taxon>
        <taxon>Phytoseioidea</taxon>
        <taxon>Phytoseiidae</taxon>
        <taxon>Typhlodrominae</taxon>
        <taxon>Galendromus</taxon>
    </lineage>
</organism>
<keyword evidence="2 5" id="KW-0812">Transmembrane</keyword>
<evidence type="ECO:0000313" key="8">
    <source>
        <dbReference type="Proteomes" id="UP000694867"/>
    </source>
</evidence>
<name>A0AAJ6QNE8_9ACAR</name>
<feature type="chain" id="PRO_5042519428" evidence="6">
    <location>
        <begin position="26"/>
        <end position="549"/>
    </location>
</feature>
<evidence type="ECO:0000256" key="6">
    <source>
        <dbReference type="SAM" id="SignalP"/>
    </source>
</evidence>
<dbReference type="Pfam" id="PF13886">
    <property type="entry name" value="TM7S3_TM198"/>
    <property type="match status" value="1"/>
</dbReference>
<evidence type="ECO:0000256" key="5">
    <source>
        <dbReference type="SAM" id="Phobius"/>
    </source>
</evidence>
<dbReference type="KEGG" id="goe:100897760"/>
<dbReference type="RefSeq" id="XP_003738364.1">
    <property type="nucleotide sequence ID" value="XM_003738316.1"/>
</dbReference>